<dbReference type="AlphaFoldDB" id="A0A382D0U0"/>
<proteinExistence type="predicted"/>
<gene>
    <name evidence="1" type="ORF">METZ01_LOCUS184932</name>
</gene>
<dbReference type="EMBL" id="UINC01037099">
    <property type="protein sequence ID" value="SVB32078.1"/>
    <property type="molecule type" value="Genomic_DNA"/>
</dbReference>
<name>A0A382D0U0_9ZZZZ</name>
<protein>
    <submittedName>
        <fullName evidence="1">Uncharacterized protein</fullName>
    </submittedName>
</protein>
<reference evidence="1" key="1">
    <citation type="submission" date="2018-05" db="EMBL/GenBank/DDBJ databases">
        <authorList>
            <person name="Lanie J.A."/>
            <person name="Ng W.-L."/>
            <person name="Kazmierczak K.M."/>
            <person name="Andrzejewski T.M."/>
            <person name="Davidsen T.M."/>
            <person name="Wayne K.J."/>
            <person name="Tettelin H."/>
            <person name="Glass J.I."/>
            <person name="Rusch D."/>
            <person name="Podicherti R."/>
            <person name="Tsui H.-C.T."/>
            <person name="Winkler M.E."/>
        </authorList>
    </citation>
    <scope>NUCLEOTIDE SEQUENCE</scope>
</reference>
<organism evidence="1">
    <name type="scientific">marine metagenome</name>
    <dbReference type="NCBI Taxonomy" id="408172"/>
    <lineage>
        <taxon>unclassified sequences</taxon>
        <taxon>metagenomes</taxon>
        <taxon>ecological metagenomes</taxon>
    </lineage>
</organism>
<accession>A0A382D0U0</accession>
<sequence length="28" mass="3255">MCWIVHSPLPVELPLGVVARYRYWPASN</sequence>
<evidence type="ECO:0000313" key="1">
    <source>
        <dbReference type="EMBL" id="SVB32078.1"/>
    </source>
</evidence>